<dbReference type="RefSeq" id="WP_369742135.1">
    <property type="nucleotide sequence ID" value="NZ_JBGEDP010000003.1"/>
</dbReference>
<name>A0ABV4CC95_9MYCO</name>
<evidence type="ECO:0008006" key="3">
    <source>
        <dbReference type="Google" id="ProtNLM"/>
    </source>
</evidence>
<accession>A0ABV4CC95</accession>
<dbReference type="Proteomes" id="UP001564760">
    <property type="component" value="Unassembled WGS sequence"/>
</dbReference>
<proteinExistence type="predicted"/>
<sequence length="134" mass="14205">MVKPVFDDLTDEEVLASATEAAAAGLDAVRLAAADRLVQGPAAGLGDPAAVVQLLMTRDVRDPRWERLAPFEQRWAALVVRITAVAGMDPVAAVADARRRDVSWAALATALGVTAQSAHRRFADRVRSMASATD</sequence>
<protein>
    <recommendedName>
        <fullName evidence="3">Transcriptional regulator</fullName>
    </recommendedName>
</protein>
<evidence type="ECO:0000313" key="1">
    <source>
        <dbReference type="EMBL" id="MEY8019111.1"/>
    </source>
</evidence>
<organism evidence="1 2">
    <name type="scientific">Mycobacterium servetii</name>
    <dbReference type="NCBI Taxonomy" id="3237418"/>
    <lineage>
        <taxon>Bacteria</taxon>
        <taxon>Bacillati</taxon>
        <taxon>Actinomycetota</taxon>
        <taxon>Actinomycetes</taxon>
        <taxon>Mycobacteriales</taxon>
        <taxon>Mycobacteriaceae</taxon>
        <taxon>Mycobacterium</taxon>
    </lineage>
</organism>
<dbReference type="EMBL" id="JBGEDP010000003">
    <property type="protein sequence ID" value="MEY8019111.1"/>
    <property type="molecule type" value="Genomic_DNA"/>
</dbReference>
<keyword evidence="2" id="KW-1185">Reference proteome</keyword>
<gene>
    <name evidence="1" type="ORF">AB8998_31170</name>
</gene>
<comment type="caution">
    <text evidence="1">The sequence shown here is derived from an EMBL/GenBank/DDBJ whole genome shotgun (WGS) entry which is preliminary data.</text>
</comment>
<evidence type="ECO:0000313" key="2">
    <source>
        <dbReference type="Proteomes" id="UP001564760"/>
    </source>
</evidence>
<reference evidence="1 2" key="1">
    <citation type="submission" date="2024-08" db="EMBL/GenBank/DDBJ databases">
        <title>Mycobacterium servetensis sp. nov., a novel rapid-growing mycobacterial species recovered from a human patient in Zaragoza, Spain.</title>
        <authorList>
            <person name="Tristancho-Baro A.I."/>
            <person name="Buenestado-Serrano S."/>
            <person name="Garcia De Viedma D."/>
            <person name="Milagro-Beamonte A."/>
            <person name="Burillo N."/>
            <person name="Sanz S."/>
            <person name="Lopez-Calleja A.I."/>
            <person name="Penas-Utrilla D."/>
            <person name="Guardingo M."/>
            <person name="Garcia M.J."/>
            <person name="Vinuelas-Bayon J."/>
        </authorList>
    </citation>
    <scope>NUCLEOTIDE SEQUENCE [LARGE SCALE GENOMIC DNA]</scope>
    <source>
        <strain evidence="2">HUMS_12744610</strain>
    </source>
</reference>